<sequence length="316" mass="35749">MTEAQHFTPWLAREENLALLADTLGLDLEFEAQEQAVGPFRADILCKNTADDTWVLIENQLERTDHSHLGQLITYAAGLHAVTIIWIAARFADEHRAACDWLNEITSENVRIFALEVELWRIGQSPIAPKFNIISQPNDWARQVATAQKAITDGEFSETRQTQWRYWKAVEDLIGKANGVIRPVSPQASSWVSHGIGKTGVHFNFAMSRPENLVRIEVYLSGLHAKSDFAQLAARRAEIEAKLGQPLVWQPMPDKKDARIALHLPNIDPFDEADWERQHRWIVDNARSLHQVFRPLVMSLDRSGKIAEDPASSEAP</sequence>
<proteinExistence type="predicted"/>
<dbReference type="Pfam" id="PF14088">
    <property type="entry name" value="DUF4268"/>
    <property type="match status" value="1"/>
</dbReference>
<feature type="domain" description="DUF4268" evidence="1">
    <location>
        <begin position="165"/>
        <end position="295"/>
    </location>
</feature>
<name>A0A6L6HL50_9RHOB</name>
<evidence type="ECO:0000313" key="2">
    <source>
        <dbReference type="EMBL" id="MTD99906.1"/>
    </source>
</evidence>
<organism evidence="2 3">
    <name type="scientific">Paracoccus lichenicola</name>
    <dbReference type="NCBI Taxonomy" id="2665644"/>
    <lineage>
        <taxon>Bacteria</taxon>
        <taxon>Pseudomonadati</taxon>
        <taxon>Pseudomonadota</taxon>
        <taxon>Alphaproteobacteria</taxon>
        <taxon>Rhodobacterales</taxon>
        <taxon>Paracoccaceae</taxon>
        <taxon>Paracoccus</taxon>
    </lineage>
</organism>
<protein>
    <submittedName>
        <fullName evidence="2">DUF4268 domain-containing protein</fullName>
    </submittedName>
</protein>
<evidence type="ECO:0000259" key="1">
    <source>
        <dbReference type="Pfam" id="PF14088"/>
    </source>
</evidence>
<dbReference type="Gene3D" id="3.40.1350.10">
    <property type="match status" value="1"/>
</dbReference>
<evidence type="ECO:0000313" key="3">
    <source>
        <dbReference type="Proteomes" id="UP000481417"/>
    </source>
</evidence>
<gene>
    <name evidence="2" type="ORF">GIY56_06380</name>
</gene>
<keyword evidence="3" id="KW-1185">Reference proteome</keyword>
<dbReference type="Proteomes" id="UP000481417">
    <property type="component" value="Unassembled WGS sequence"/>
</dbReference>
<comment type="caution">
    <text evidence="2">The sequence shown here is derived from an EMBL/GenBank/DDBJ whole genome shotgun (WGS) entry which is preliminary data.</text>
</comment>
<dbReference type="GO" id="GO:0003676">
    <property type="term" value="F:nucleic acid binding"/>
    <property type="evidence" value="ECO:0007669"/>
    <property type="project" value="InterPro"/>
</dbReference>
<accession>A0A6L6HL50</accession>
<dbReference type="InterPro" id="IPR011856">
    <property type="entry name" value="tRNA_endonuc-like_dom_sf"/>
</dbReference>
<reference evidence="2 3" key="1">
    <citation type="submission" date="2019-11" db="EMBL/GenBank/DDBJ databases">
        <authorList>
            <person name="Lang L."/>
        </authorList>
    </citation>
    <scope>NUCLEOTIDE SEQUENCE [LARGE SCALE GENOMIC DNA]</scope>
    <source>
        <strain evidence="2 3">YIM 132242</strain>
    </source>
</reference>
<dbReference type="InterPro" id="IPR025364">
    <property type="entry name" value="DUF4268"/>
</dbReference>
<dbReference type="AlphaFoldDB" id="A0A6L6HL50"/>
<dbReference type="EMBL" id="WMBT01000003">
    <property type="protein sequence ID" value="MTD99906.1"/>
    <property type="molecule type" value="Genomic_DNA"/>
</dbReference>